<accession>A0A8H7PI24</accession>
<evidence type="ECO:0000313" key="2">
    <source>
        <dbReference type="EMBL" id="KAG2174387.1"/>
    </source>
</evidence>
<keyword evidence="3" id="KW-1185">Reference proteome</keyword>
<evidence type="ECO:0000313" key="3">
    <source>
        <dbReference type="Proteomes" id="UP000654370"/>
    </source>
</evidence>
<reference evidence="2" key="1">
    <citation type="submission" date="2020-12" db="EMBL/GenBank/DDBJ databases">
        <title>Metabolic potential, ecology and presence of endohyphal bacteria is reflected in genomic diversity of Mucoromycotina.</title>
        <authorList>
            <person name="Muszewska A."/>
            <person name="Okrasinska A."/>
            <person name="Steczkiewicz K."/>
            <person name="Drgas O."/>
            <person name="Orlowska M."/>
            <person name="Perlinska-Lenart U."/>
            <person name="Aleksandrzak-Piekarczyk T."/>
            <person name="Szatraj K."/>
            <person name="Zielenkiewicz U."/>
            <person name="Pilsyk S."/>
            <person name="Malc E."/>
            <person name="Mieczkowski P."/>
            <person name="Kruszewska J.S."/>
            <person name="Biernat P."/>
            <person name="Pawlowska J."/>
        </authorList>
    </citation>
    <scope>NUCLEOTIDE SEQUENCE</scope>
    <source>
        <strain evidence="2">WA0000067209</strain>
    </source>
</reference>
<proteinExistence type="predicted"/>
<name>A0A8H7PI24_MORIS</name>
<dbReference type="Proteomes" id="UP000654370">
    <property type="component" value="Unassembled WGS sequence"/>
</dbReference>
<sequence length="185" mass="20836">MLGQPADSMVDDKTINDMIPSHIPVDMAVAPEHNTLSRHHVVKAPPTSTPNKRYHTLSPEKLGVVGYVKDVAGFVTDYVHDTRERRRHSRDSASPERQRTIAEPTSSQSENDAVLERRSSTQEVTEEEATRKPRSPLAHVVGQLFPGIHPAEQEHPCIHADEIRSEMMRTQDTLRDGERSIVPKR</sequence>
<evidence type="ECO:0000256" key="1">
    <source>
        <dbReference type="SAM" id="MobiDB-lite"/>
    </source>
</evidence>
<organism evidence="2 3">
    <name type="scientific">Mortierella isabellina</name>
    <name type="common">Filamentous fungus</name>
    <name type="synonym">Umbelopsis isabellina</name>
    <dbReference type="NCBI Taxonomy" id="91625"/>
    <lineage>
        <taxon>Eukaryota</taxon>
        <taxon>Fungi</taxon>
        <taxon>Fungi incertae sedis</taxon>
        <taxon>Mucoromycota</taxon>
        <taxon>Mucoromycotina</taxon>
        <taxon>Umbelopsidomycetes</taxon>
        <taxon>Umbelopsidales</taxon>
        <taxon>Umbelopsidaceae</taxon>
        <taxon>Umbelopsis</taxon>
    </lineage>
</organism>
<comment type="caution">
    <text evidence="2">The sequence shown here is derived from an EMBL/GenBank/DDBJ whole genome shotgun (WGS) entry which is preliminary data.</text>
</comment>
<feature type="region of interest" description="Disordered" evidence="1">
    <location>
        <begin position="82"/>
        <end position="138"/>
    </location>
</feature>
<dbReference type="AlphaFoldDB" id="A0A8H7PI24"/>
<dbReference type="OrthoDB" id="2287871at2759"/>
<feature type="compositionally biased region" description="Basic and acidic residues" evidence="1">
    <location>
        <begin position="82"/>
        <end position="100"/>
    </location>
</feature>
<gene>
    <name evidence="2" type="ORF">INT43_004410</name>
</gene>
<dbReference type="EMBL" id="JAEPQZ010000013">
    <property type="protein sequence ID" value="KAG2174387.1"/>
    <property type="molecule type" value="Genomic_DNA"/>
</dbReference>
<protein>
    <submittedName>
        <fullName evidence="2">Uncharacterized protein</fullName>
    </submittedName>
</protein>